<dbReference type="PANTHER" id="PTHR30047:SF7">
    <property type="entry name" value="HIGH-AFFINITY CHOLINE TRANSPORT PROTEIN"/>
    <property type="match status" value="1"/>
</dbReference>
<comment type="caution">
    <text evidence="9">The sequence shown here is derived from an EMBL/GenBank/DDBJ whole genome shotgun (WGS) entry which is preliminary data.</text>
</comment>
<evidence type="ECO:0000256" key="8">
    <source>
        <dbReference type="SAM" id="Phobius"/>
    </source>
</evidence>
<feature type="transmembrane region" description="Helical" evidence="8">
    <location>
        <begin position="221"/>
        <end position="249"/>
    </location>
</feature>
<keyword evidence="5 8" id="KW-0812">Transmembrane</keyword>
<keyword evidence="6 8" id="KW-1133">Transmembrane helix</keyword>
<dbReference type="EMBL" id="JABFUC010000002">
    <property type="protein sequence ID" value="MCG6656911.1"/>
    <property type="molecule type" value="Genomic_DNA"/>
</dbReference>
<keyword evidence="7 8" id="KW-0472">Membrane</keyword>
<dbReference type="NCBIfam" id="TIGR00842">
    <property type="entry name" value="bcct"/>
    <property type="match status" value="1"/>
</dbReference>
<protein>
    <submittedName>
        <fullName evidence="9">BCCT family transporter</fullName>
    </submittedName>
</protein>
<accession>A0ABS9P546</accession>
<proteinExistence type="inferred from homology"/>
<keyword evidence="10" id="KW-1185">Reference proteome</keyword>
<evidence type="ECO:0000313" key="10">
    <source>
        <dbReference type="Proteomes" id="UP000814385"/>
    </source>
</evidence>
<keyword evidence="3" id="KW-0813">Transport</keyword>
<dbReference type="InterPro" id="IPR000060">
    <property type="entry name" value="BCCT_transptr"/>
</dbReference>
<evidence type="ECO:0000256" key="6">
    <source>
        <dbReference type="ARBA" id="ARBA00022989"/>
    </source>
</evidence>
<feature type="transmembrane region" description="Helical" evidence="8">
    <location>
        <begin position="39"/>
        <end position="56"/>
    </location>
</feature>
<evidence type="ECO:0000256" key="3">
    <source>
        <dbReference type="ARBA" id="ARBA00022448"/>
    </source>
</evidence>
<evidence type="ECO:0000256" key="5">
    <source>
        <dbReference type="ARBA" id="ARBA00022692"/>
    </source>
</evidence>
<evidence type="ECO:0000256" key="4">
    <source>
        <dbReference type="ARBA" id="ARBA00022475"/>
    </source>
</evidence>
<feature type="transmembrane region" description="Helical" evidence="8">
    <location>
        <begin position="386"/>
        <end position="409"/>
    </location>
</feature>
<evidence type="ECO:0000256" key="7">
    <source>
        <dbReference type="ARBA" id="ARBA00023136"/>
    </source>
</evidence>
<feature type="transmembrane region" description="Helical" evidence="8">
    <location>
        <begin position="76"/>
        <end position="96"/>
    </location>
</feature>
<dbReference type="Pfam" id="PF02028">
    <property type="entry name" value="BCCT"/>
    <property type="match status" value="1"/>
</dbReference>
<comment type="similarity">
    <text evidence="2">Belongs to the BCCT transporter (TC 2.A.15) family.</text>
</comment>
<gene>
    <name evidence="9" type="ORF">HOP52_03840</name>
</gene>
<keyword evidence="4" id="KW-1003">Cell membrane</keyword>
<dbReference type="PANTHER" id="PTHR30047">
    <property type="entry name" value="HIGH-AFFINITY CHOLINE TRANSPORT PROTEIN-RELATED"/>
    <property type="match status" value="1"/>
</dbReference>
<dbReference type="InterPro" id="IPR018093">
    <property type="entry name" value="BCCT_CS"/>
</dbReference>
<reference evidence="9 10" key="1">
    <citation type="submission" date="2020-05" db="EMBL/GenBank/DDBJ databases">
        <title>Comparative genomic analysis of denitrifying bacteria from Halomonas genus.</title>
        <authorList>
            <person name="Wang L."/>
            <person name="Shao Z."/>
        </authorList>
    </citation>
    <scope>NUCLEOTIDE SEQUENCE [LARGE SCALE GENOMIC DNA]</scope>
    <source>
        <strain evidence="9 10">A4</strain>
    </source>
</reference>
<sequence length="561" mass="60065">MTDSQEPASGTPRQSLDASHRYYALVEQQGLFRGTHRGMTLWAAGIILAFVLFSALDTELAGSVFGTARAWIESTFSWYYIITLVFLIAVCFGLLLSPFGRIRLGDDDSRPDFSTFAWIAMLFSAGIGIGILFFGVAEPLFYLDDSGAFGYPNSPYADLAGATEIGHERAVTALSVTYFHWGLHGWAVYVLVGLSLAYFAYRKKLPLALRSSLYPFIGKRIYGPIGHLVDLLAVFGAVFGVATSLGLGVSQIATGLERLFGIDPGNPTQLALIAGISVLSILSAVSGVGRGIKILSQWNIVMSLVLLGFFLFGGPTAWLLGMFGESLGHYLGNFVQMGLWFPQEEGAAQWQGDWTIFYWGWWLAWAPFVGLFIARISRGRTLREFMFCVMLIPTLIIIGWLSVFGGVAMHQELTAEGGVGSAGLIELVRNWNLPAALFGTIDGISATPWLSWAVSALATLLLASWFITSSDSGTLVITTILSLGNDDPAKPMRVFWGAVIGAVAAVLLVAGGLGALQTASIAAALPLSVVIILMTLGILKSLIQNPAAVRIPSGAAARGKG</sequence>
<evidence type="ECO:0000313" key="9">
    <source>
        <dbReference type="EMBL" id="MCG6656911.1"/>
    </source>
</evidence>
<dbReference type="RefSeq" id="WP_309674465.1">
    <property type="nucleotide sequence ID" value="NZ_JABFUC010000002.1"/>
</dbReference>
<evidence type="ECO:0000256" key="1">
    <source>
        <dbReference type="ARBA" id="ARBA00004651"/>
    </source>
</evidence>
<dbReference type="PROSITE" id="PS01303">
    <property type="entry name" value="BCCT"/>
    <property type="match status" value="1"/>
</dbReference>
<feature type="transmembrane region" description="Helical" evidence="8">
    <location>
        <begin position="183"/>
        <end position="201"/>
    </location>
</feature>
<comment type="subcellular location">
    <subcellularLocation>
        <location evidence="1">Cell membrane</location>
        <topology evidence="1">Multi-pass membrane protein</topology>
    </subcellularLocation>
</comment>
<feature type="transmembrane region" description="Helical" evidence="8">
    <location>
        <begin position="494"/>
        <end position="515"/>
    </location>
</feature>
<evidence type="ECO:0000256" key="2">
    <source>
        <dbReference type="ARBA" id="ARBA00005658"/>
    </source>
</evidence>
<organism evidence="9 10">
    <name type="scientific">Billgrantia campisalis</name>
    <dbReference type="NCBI Taxonomy" id="74661"/>
    <lineage>
        <taxon>Bacteria</taxon>
        <taxon>Pseudomonadati</taxon>
        <taxon>Pseudomonadota</taxon>
        <taxon>Gammaproteobacteria</taxon>
        <taxon>Oceanospirillales</taxon>
        <taxon>Halomonadaceae</taxon>
        <taxon>Billgrantia</taxon>
    </lineage>
</organism>
<feature type="transmembrane region" description="Helical" evidence="8">
    <location>
        <begin position="521"/>
        <end position="543"/>
    </location>
</feature>
<name>A0ABS9P546_9GAMM</name>
<feature type="transmembrane region" description="Helical" evidence="8">
    <location>
        <begin position="449"/>
        <end position="467"/>
    </location>
</feature>
<feature type="transmembrane region" description="Helical" evidence="8">
    <location>
        <begin position="269"/>
        <end position="288"/>
    </location>
</feature>
<feature type="transmembrane region" description="Helical" evidence="8">
    <location>
        <begin position="356"/>
        <end position="374"/>
    </location>
</feature>
<dbReference type="Proteomes" id="UP000814385">
    <property type="component" value="Unassembled WGS sequence"/>
</dbReference>
<feature type="transmembrane region" description="Helical" evidence="8">
    <location>
        <begin position="116"/>
        <end position="137"/>
    </location>
</feature>
<feature type="transmembrane region" description="Helical" evidence="8">
    <location>
        <begin position="300"/>
        <end position="321"/>
    </location>
</feature>